<accession>A0A2H1V289</accession>
<dbReference type="EMBL" id="ODYU01000330">
    <property type="protein sequence ID" value="SOQ34886.1"/>
    <property type="molecule type" value="Genomic_DNA"/>
</dbReference>
<name>A0A2H1V289_SPOFR</name>
<proteinExistence type="predicted"/>
<dbReference type="AlphaFoldDB" id="A0A2H1V289"/>
<gene>
    <name evidence="1" type="ORF">SFRICE_003296</name>
</gene>
<protein>
    <submittedName>
        <fullName evidence="1">SFRICE_003296</fullName>
    </submittedName>
</protein>
<reference evidence="1" key="1">
    <citation type="submission" date="2016-07" db="EMBL/GenBank/DDBJ databases">
        <authorList>
            <person name="Bretaudeau A."/>
        </authorList>
    </citation>
    <scope>NUCLEOTIDE SEQUENCE</scope>
    <source>
        <strain evidence="1">Rice</strain>
        <tissue evidence="1">Whole body</tissue>
    </source>
</reference>
<organism evidence="1">
    <name type="scientific">Spodoptera frugiperda</name>
    <name type="common">Fall armyworm</name>
    <dbReference type="NCBI Taxonomy" id="7108"/>
    <lineage>
        <taxon>Eukaryota</taxon>
        <taxon>Metazoa</taxon>
        <taxon>Ecdysozoa</taxon>
        <taxon>Arthropoda</taxon>
        <taxon>Hexapoda</taxon>
        <taxon>Insecta</taxon>
        <taxon>Pterygota</taxon>
        <taxon>Neoptera</taxon>
        <taxon>Endopterygota</taxon>
        <taxon>Lepidoptera</taxon>
        <taxon>Glossata</taxon>
        <taxon>Ditrysia</taxon>
        <taxon>Noctuoidea</taxon>
        <taxon>Noctuidae</taxon>
        <taxon>Amphipyrinae</taxon>
        <taxon>Spodoptera</taxon>
    </lineage>
</organism>
<evidence type="ECO:0000313" key="1">
    <source>
        <dbReference type="EMBL" id="SOQ34886.1"/>
    </source>
</evidence>
<sequence length="181" mass="20244">MEKCVLWMTSLLSIHRIKDNNPLELLGAEGAYNPAADCYRHLTYYFLCYKPVYQADGSPNGKQSPLPMDTRNTTGVPSVLLAFWEVDGGSGIGSIDSQWNQGVIGPSVTSLTQRKRCFTSVFCEAVVSLRSFVPKHHMVVPHLNTIPHYYISTYTNTIQSKIEHLCMLTNLKALNLSTQMT</sequence>